<feature type="compositionally biased region" description="Polar residues" evidence="2">
    <location>
        <begin position="411"/>
        <end position="429"/>
    </location>
</feature>
<dbReference type="FunCoup" id="F8Q8X7">
    <property type="interactions" value="42"/>
</dbReference>
<name>F8Q8X7_SERL3</name>
<sequence>MEIQPAVESAVTRLLVAIKQLLESLTLWSTLKMSEDQVSDVYVRLGNDFNAAVAAFGAFNIDMSDLMAVPEDLREVLEVCLSEEATAENLAIYLPKVREIITSLLQGLRGKQSMYRRIVSDHRHRSEQSTHSRTDSRSSRSEKSSRRDGETKHRSQLSRSTVDEERIADKDSISRRSAQPSGKKKEGTPQVVPSSLSEEKPTDVPGRAVVESGTPVITTRASLPSSPRPTERTSTPKSNTYHPSLGSIESSSSSSETLVTSAKATPKPVEKDLPPTSPTQAAVPVPSSVKRYSLVDKPMSPPTVVIEEPEMIQEDSPVIERVDSGSPPETPPLDSLQAPGMASSLAALKKSDTLARRASKRFSTYNISKMTGSSTTRERSTKNSNRRSLAASSALTPGDLAVLTEVDESPSENIRQSILKSNRSQSRTPSPAIEREPTPPVPSLPTFKAPTFVPEPAATPPPPELNDLPRNKSAERTVTFGGSLERIVESPSRSFDVFLQLGREVKKVSIEPGITFSSVRMLFVDKFTYNPGLENFPAIYIRDPSSGVQYELEDMDEVKEKCLLSLNIEPLDQIKQHIDSQISGLSQDIKELKSTISSNRRSSAIQPIVAHDFAESTPIADRPSDKHFQHVARRLSRIVGDAHFDSNPFIPPQMTGQSLQLQPQMTGASMLSEYSTRVVTDLKTQFDEVQNLRRDLGIMRQLYTDFMKQTKESLGTLRNQTQSVKQLATTNVGGARAYIDSGKTKLDTRSQNVLTKVEELQDMIEGLKDDVLKRHVNPKPQLLKSVQEDTATTAAELASLKEHIKTIKPMWKKTWEEELQNIVEEQGFLSHQEEFLSDLLDDHKAVVDILTHIEKVISIRGTTPGRMNRGRGFKPLPVDEGHGGLTTVMMEIRGASVDPERRMKAIAANQKNREKELASRSDEFQDELVGFVSGKKLKLTGGAEEVERVRQKRNEVTLKAMFNGPPPSADAKPLTPSSTGGF</sequence>
<dbReference type="OrthoDB" id="783096at2759"/>
<dbReference type="GO" id="GO:0051286">
    <property type="term" value="C:cell tip"/>
    <property type="evidence" value="ECO:0007669"/>
    <property type="project" value="TreeGrafter"/>
</dbReference>
<dbReference type="AlphaFoldDB" id="F8Q8X7"/>
<evidence type="ECO:0000259" key="3">
    <source>
        <dbReference type="SMART" id="SM00806"/>
    </source>
</evidence>
<accession>F8Q8X7</accession>
<feature type="compositionally biased region" description="Polar residues" evidence="2">
    <location>
        <begin position="361"/>
        <end position="375"/>
    </location>
</feature>
<keyword evidence="5" id="KW-1185">Reference proteome</keyword>
<dbReference type="Pfam" id="PF23153">
    <property type="entry name" value="Aip3p_Bud6_N"/>
    <property type="match status" value="1"/>
</dbReference>
<keyword evidence="1" id="KW-0175">Coiled coil</keyword>
<dbReference type="EMBL" id="GL945486">
    <property type="protein sequence ID" value="EGN95032.1"/>
    <property type="molecule type" value="Genomic_DNA"/>
</dbReference>
<feature type="domain" description="Actin interacting protein 3 C-terminal" evidence="3">
    <location>
        <begin position="498"/>
        <end position="955"/>
    </location>
</feature>
<dbReference type="OMA" id="WSRKQAS"/>
<reference evidence="5" key="1">
    <citation type="journal article" date="2011" name="Science">
        <title>The plant cell wall-decomposing machinery underlies the functional diversity of forest fungi.</title>
        <authorList>
            <person name="Eastwood D.C."/>
            <person name="Floudas D."/>
            <person name="Binder M."/>
            <person name="Majcherczyk A."/>
            <person name="Schneider P."/>
            <person name="Aerts A."/>
            <person name="Asiegbu F.O."/>
            <person name="Baker S.E."/>
            <person name="Barry K."/>
            <person name="Bendiksby M."/>
            <person name="Blumentritt M."/>
            <person name="Coutinho P.M."/>
            <person name="Cullen D."/>
            <person name="de Vries R.P."/>
            <person name="Gathman A."/>
            <person name="Goodell B."/>
            <person name="Henrissat B."/>
            <person name="Ihrmark K."/>
            <person name="Kauserud H."/>
            <person name="Kohler A."/>
            <person name="LaButti K."/>
            <person name="Lapidus A."/>
            <person name="Lavin J.L."/>
            <person name="Lee Y.-H."/>
            <person name="Lindquist E."/>
            <person name="Lilly W."/>
            <person name="Lucas S."/>
            <person name="Morin E."/>
            <person name="Murat C."/>
            <person name="Oguiza J.A."/>
            <person name="Park J."/>
            <person name="Pisabarro A.G."/>
            <person name="Riley R."/>
            <person name="Rosling A."/>
            <person name="Salamov A."/>
            <person name="Schmidt O."/>
            <person name="Schmutz J."/>
            <person name="Skrede I."/>
            <person name="Stenlid J."/>
            <person name="Wiebenga A."/>
            <person name="Xie X."/>
            <person name="Kuees U."/>
            <person name="Hibbett D.S."/>
            <person name="Hoffmeister D."/>
            <person name="Hoegberg N."/>
            <person name="Martin F."/>
            <person name="Grigoriev I.V."/>
            <person name="Watkinson S.C."/>
        </authorList>
    </citation>
    <scope>NUCLEOTIDE SEQUENCE [LARGE SCALE GENOMIC DNA]</scope>
    <source>
        <strain evidence="5">strain S7.3</strain>
    </source>
</reference>
<feature type="region of interest" description="Disordered" evidence="2">
    <location>
        <begin position="960"/>
        <end position="982"/>
    </location>
</feature>
<evidence type="ECO:0000256" key="2">
    <source>
        <dbReference type="SAM" id="MobiDB-lite"/>
    </source>
</evidence>
<feature type="compositionally biased region" description="Low complexity" evidence="2">
    <location>
        <begin position="244"/>
        <end position="261"/>
    </location>
</feature>
<evidence type="ECO:0000313" key="4">
    <source>
        <dbReference type="EMBL" id="EGN95032.1"/>
    </source>
</evidence>
<dbReference type="STRING" id="936435.F8Q8X7"/>
<protein>
    <recommendedName>
        <fullName evidence="3">Actin interacting protein 3 C-terminal domain-containing protein</fullName>
    </recommendedName>
</protein>
<feature type="region of interest" description="Disordered" evidence="2">
    <location>
        <begin position="407"/>
        <end position="470"/>
    </location>
</feature>
<dbReference type="InterPro" id="IPR022782">
    <property type="entry name" value="AIP3-like_C"/>
</dbReference>
<gene>
    <name evidence="4" type="ORF">SERLA73DRAFT_170917</name>
</gene>
<dbReference type="SMART" id="SM00806">
    <property type="entry name" value="AIP3"/>
    <property type="match status" value="1"/>
</dbReference>
<proteinExistence type="predicted"/>
<feature type="compositionally biased region" description="Polar residues" evidence="2">
    <location>
        <begin position="232"/>
        <end position="242"/>
    </location>
</feature>
<feature type="region of interest" description="Disordered" evidence="2">
    <location>
        <begin position="120"/>
        <end position="393"/>
    </location>
</feature>
<dbReference type="Pfam" id="PF03915">
    <property type="entry name" value="AIP3"/>
    <property type="match status" value="1"/>
</dbReference>
<dbReference type="InterPro" id="IPR005613">
    <property type="entry name" value="AIP3_C"/>
</dbReference>
<dbReference type="InterPro" id="IPR056279">
    <property type="entry name" value="Aip3p_Bud6_N"/>
</dbReference>
<dbReference type="InParanoid" id="F8Q8X7"/>
<dbReference type="HOGENOM" id="CLU_005287_0_0_1"/>
<dbReference type="Gene3D" id="1.20.58.1540">
    <property type="entry name" value="Actin interacting protein 3, C-terminal domain"/>
    <property type="match status" value="1"/>
</dbReference>
<dbReference type="PANTHER" id="PTHR22741:SF10">
    <property type="entry name" value="COILED-COIL DOMAIN-CONTAINING PROTEIN CG32809"/>
    <property type="match status" value="1"/>
</dbReference>
<dbReference type="GO" id="GO:0030010">
    <property type="term" value="P:establishment of cell polarity"/>
    <property type="evidence" value="ECO:0007669"/>
    <property type="project" value="TreeGrafter"/>
</dbReference>
<dbReference type="GO" id="GO:0005519">
    <property type="term" value="F:cytoskeletal regulatory protein binding"/>
    <property type="evidence" value="ECO:0007669"/>
    <property type="project" value="InterPro"/>
</dbReference>
<dbReference type="GO" id="GO:0005737">
    <property type="term" value="C:cytoplasm"/>
    <property type="evidence" value="ECO:0007669"/>
    <property type="project" value="TreeGrafter"/>
</dbReference>
<dbReference type="PANTHER" id="PTHR22741">
    <property type="entry name" value="P140CAP/SNIP-RELATED"/>
    <property type="match status" value="1"/>
</dbReference>
<organism evidence="5">
    <name type="scientific">Serpula lacrymans var. lacrymans (strain S7.3)</name>
    <name type="common">Dry rot fungus</name>
    <dbReference type="NCBI Taxonomy" id="936435"/>
    <lineage>
        <taxon>Eukaryota</taxon>
        <taxon>Fungi</taxon>
        <taxon>Dikarya</taxon>
        <taxon>Basidiomycota</taxon>
        <taxon>Agaricomycotina</taxon>
        <taxon>Agaricomycetes</taxon>
        <taxon>Agaricomycetidae</taxon>
        <taxon>Boletales</taxon>
        <taxon>Coniophorineae</taxon>
        <taxon>Serpulaceae</taxon>
        <taxon>Serpula</taxon>
    </lineage>
</organism>
<evidence type="ECO:0000313" key="5">
    <source>
        <dbReference type="Proteomes" id="UP000008063"/>
    </source>
</evidence>
<feature type="compositionally biased region" description="Basic and acidic residues" evidence="2">
    <location>
        <begin position="120"/>
        <end position="153"/>
    </location>
</feature>
<dbReference type="InterPro" id="IPR051825">
    <property type="entry name" value="SRCIN1"/>
</dbReference>
<feature type="compositionally biased region" description="Polar residues" evidence="2">
    <location>
        <begin position="215"/>
        <end position="225"/>
    </location>
</feature>
<dbReference type="Proteomes" id="UP000008063">
    <property type="component" value="Unassembled WGS sequence"/>
</dbReference>
<evidence type="ECO:0000256" key="1">
    <source>
        <dbReference type="ARBA" id="ARBA00023054"/>
    </source>
</evidence>
<feature type="compositionally biased region" description="Basic and acidic residues" evidence="2">
    <location>
        <begin position="161"/>
        <end position="174"/>
    </location>
</feature>